<name>A0A4R3QEN4_RHISU</name>
<dbReference type="Proteomes" id="UP000294576">
    <property type="component" value="Unassembled WGS sequence"/>
</dbReference>
<dbReference type="EMBL" id="SMBH01000002">
    <property type="protein sequence ID" value="TCU19227.1"/>
    <property type="molecule type" value="Genomic_DNA"/>
</dbReference>
<reference evidence="1 2" key="1">
    <citation type="submission" date="2019-03" db="EMBL/GenBank/DDBJ databases">
        <title>Genomic Encyclopedia of Type Strains, Phase IV (KMG-V): Genome sequencing to study the core and pangenomes of soil and plant-associated prokaryotes.</title>
        <authorList>
            <person name="Whitman W."/>
        </authorList>
    </citation>
    <scope>NUCLEOTIDE SEQUENCE [LARGE SCALE GENOMIC DNA]</scope>
    <source>
        <strain evidence="1 2">Hc14</strain>
    </source>
</reference>
<gene>
    <name evidence="1" type="ORF">EV132_102458</name>
</gene>
<dbReference type="AlphaFoldDB" id="A0A4R3QEN4"/>
<organism evidence="1 2">
    <name type="scientific">Rhizobium sullae</name>
    <name type="common">Rhizobium hedysari</name>
    <dbReference type="NCBI Taxonomy" id="50338"/>
    <lineage>
        <taxon>Bacteria</taxon>
        <taxon>Pseudomonadati</taxon>
        <taxon>Pseudomonadota</taxon>
        <taxon>Alphaproteobacteria</taxon>
        <taxon>Hyphomicrobiales</taxon>
        <taxon>Rhizobiaceae</taxon>
        <taxon>Rhizobium/Agrobacterium group</taxon>
        <taxon>Rhizobium</taxon>
    </lineage>
</organism>
<accession>A0A4R3QEN4</accession>
<comment type="caution">
    <text evidence="1">The sequence shown here is derived from an EMBL/GenBank/DDBJ whole genome shotgun (WGS) entry which is preliminary data.</text>
</comment>
<proteinExistence type="predicted"/>
<evidence type="ECO:0000313" key="2">
    <source>
        <dbReference type="Proteomes" id="UP000294576"/>
    </source>
</evidence>
<evidence type="ECO:0000313" key="1">
    <source>
        <dbReference type="EMBL" id="TCU19227.1"/>
    </source>
</evidence>
<sequence length="31" mass="3399">MAVASGLFKNMVRGTSLLPSRPNLRQAAWLL</sequence>
<protein>
    <submittedName>
        <fullName evidence="1">Uncharacterized protein</fullName>
    </submittedName>
</protein>